<feature type="compositionally biased region" description="Acidic residues" evidence="1">
    <location>
        <begin position="11"/>
        <end position="31"/>
    </location>
</feature>
<gene>
    <name evidence="2" type="ORF">VitviT2T_028877</name>
</gene>
<evidence type="ECO:0000313" key="3">
    <source>
        <dbReference type="Proteomes" id="UP001227230"/>
    </source>
</evidence>
<keyword evidence="3" id="KW-1185">Reference proteome</keyword>
<proteinExistence type="predicted"/>
<feature type="region of interest" description="Disordered" evidence="1">
    <location>
        <begin position="1"/>
        <end position="91"/>
    </location>
</feature>
<organism evidence="2 3">
    <name type="scientific">Vitis vinifera</name>
    <name type="common">Grape</name>
    <dbReference type="NCBI Taxonomy" id="29760"/>
    <lineage>
        <taxon>Eukaryota</taxon>
        <taxon>Viridiplantae</taxon>
        <taxon>Streptophyta</taxon>
        <taxon>Embryophyta</taxon>
        <taxon>Tracheophyta</taxon>
        <taxon>Spermatophyta</taxon>
        <taxon>Magnoliopsida</taxon>
        <taxon>eudicotyledons</taxon>
        <taxon>Gunneridae</taxon>
        <taxon>Pentapetalae</taxon>
        <taxon>rosids</taxon>
        <taxon>Vitales</taxon>
        <taxon>Vitaceae</taxon>
        <taxon>Viteae</taxon>
        <taxon>Vitis</taxon>
    </lineage>
</organism>
<protein>
    <submittedName>
        <fullName evidence="2">Uncharacterized protein</fullName>
    </submittedName>
</protein>
<sequence length="173" mass="19149">MGRMKDSVSKEEEEEEEEEEEKEEEEEEEEVPLLSLGASSRWQHPSMLGTPPQPSPHSYSALKSPSTSPPKCCKSRHLNGNTLQRWEPRPALPLPSPILLSSYRVLESTFPLCVGNLPTSTPNHCKSLSLTPCLQSPVALHPRRRTGKLPPAAKSSPTALETSQRALPSIFVF</sequence>
<feature type="compositionally biased region" description="Low complexity" evidence="1">
    <location>
        <begin position="63"/>
        <end position="72"/>
    </location>
</feature>
<dbReference type="EMBL" id="CP126665">
    <property type="protein sequence ID" value="WKA11374.1"/>
    <property type="molecule type" value="Genomic_DNA"/>
</dbReference>
<name>A0ABY9DUG0_VITVI</name>
<feature type="compositionally biased region" description="Basic and acidic residues" evidence="1">
    <location>
        <begin position="1"/>
        <end position="10"/>
    </location>
</feature>
<evidence type="ECO:0000256" key="1">
    <source>
        <dbReference type="SAM" id="MobiDB-lite"/>
    </source>
</evidence>
<reference evidence="2 3" key="1">
    <citation type="journal article" date="2023" name="Hortic Res">
        <title>The complete reference genome for grapevine (Vitis vinifera L.) genetics and breeding.</title>
        <authorList>
            <person name="Shi X."/>
            <person name="Cao S."/>
            <person name="Wang X."/>
            <person name="Huang S."/>
            <person name="Wang Y."/>
            <person name="Liu Z."/>
            <person name="Liu W."/>
            <person name="Leng X."/>
            <person name="Peng Y."/>
            <person name="Wang N."/>
            <person name="Wang Y."/>
            <person name="Ma Z."/>
            <person name="Xu X."/>
            <person name="Zhang F."/>
            <person name="Xue H."/>
            <person name="Zhong H."/>
            <person name="Wang Y."/>
            <person name="Zhang K."/>
            <person name="Velt A."/>
            <person name="Avia K."/>
            <person name="Holtgrawe D."/>
            <person name="Grimplet J."/>
            <person name="Matus J.T."/>
            <person name="Ware D."/>
            <person name="Wu X."/>
            <person name="Wang H."/>
            <person name="Liu C."/>
            <person name="Fang Y."/>
            <person name="Rustenholz C."/>
            <person name="Cheng Z."/>
            <person name="Xiao H."/>
            <person name="Zhou Y."/>
        </authorList>
    </citation>
    <scope>NUCLEOTIDE SEQUENCE [LARGE SCALE GENOMIC DNA]</scope>
    <source>
        <strain evidence="3">cv. Pinot noir / PN40024</strain>
        <tissue evidence="2">Leaf</tissue>
    </source>
</reference>
<dbReference type="Proteomes" id="UP001227230">
    <property type="component" value="Chromosome 18"/>
</dbReference>
<evidence type="ECO:0000313" key="2">
    <source>
        <dbReference type="EMBL" id="WKA11374.1"/>
    </source>
</evidence>
<accession>A0ABY9DUG0</accession>